<accession>A0ABR4Z627</accession>
<keyword evidence="2" id="KW-1185">Reference proteome</keyword>
<reference evidence="1 2" key="1">
    <citation type="journal article" date="2014" name="Int. J. Syst. Evol. Microbiol.">
        <title>Nocardia vulneris sp. nov., isolated from wounds of human patients in North America.</title>
        <authorList>
            <person name="Lasker B.A."/>
            <person name="Bell M."/>
            <person name="Klenk H.P."/>
            <person name="Sproer C."/>
            <person name="Schumann C."/>
            <person name="Schumann P."/>
            <person name="Brown J.M."/>
        </authorList>
    </citation>
    <scope>NUCLEOTIDE SEQUENCE [LARGE SCALE GENOMIC DNA]</scope>
    <source>
        <strain evidence="1 2">W9851</strain>
    </source>
</reference>
<dbReference type="Proteomes" id="UP000031364">
    <property type="component" value="Unassembled WGS sequence"/>
</dbReference>
<dbReference type="RefSeq" id="WP_043679171.1">
    <property type="nucleotide sequence ID" value="NZ_BDCI01000059.1"/>
</dbReference>
<sequence>MRVPGAWVAVDVLTTRLRREARVARDGAGSRLGRSDIMVHSAAGERVARVLTRCASTLGFDVEGERLWADMVADLFDGPYDDRTADEAGMALRAHWVKAPDGMPLGLVLWLAPGPVLPRPVYNSWILDLDAVTTSSAGDDLAMLGTDRQAGEPRPIRDLLRFANADDVPRFLALYWDAATGTKGLTAEAIWSINPPGAPGWVHFWSAAHPGIGPTARSVYGMSLQLVRRPEPVVATLRHIVQFTRHTLILVDAERRITLHTEGVLREELRDSNIVELLEDLQIARIVSGSQTSVEATVTINDRRYEATAWPLPSVQSKPVQPAAIVLRPVEEGAVS</sequence>
<comment type="caution">
    <text evidence="1">The sequence shown here is derived from an EMBL/GenBank/DDBJ whole genome shotgun (WGS) entry which is preliminary data.</text>
</comment>
<dbReference type="EMBL" id="JNFP01000059">
    <property type="protein sequence ID" value="KIA60790.1"/>
    <property type="molecule type" value="Genomic_DNA"/>
</dbReference>
<name>A0ABR4Z627_9NOCA</name>
<evidence type="ECO:0000313" key="2">
    <source>
        <dbReference type="Proteomes" id="UP000031364"/>
    </source>
</evidence>
<evidence type="ECO:0008006" key="3">
    <source>
        <dbReference type="Google" id="ProtNLM"/>
    </source>
</evidence>
<organism evidence="1 2">
    <name type="scientific">Nocardia vulneris</name>
    <dbReference type="NCBI Taxonomy" id="1141657"/>
    <lineage>
        <taxon>Bacteria</taxon>
        <taxon>Bacillati</taxon>
        <taxon>Actinomycetota</taxon>
        <taxon>Actinomycetes</taxon>
        <taxon>Mycobacteriales</taxon>
        <taxon>Nocardiaceae</taxon>
        <taxon>Nocardia</taxon>
    </lineage>
</organism>
<gene>
    <name evidence="1" type="ORF">FG87_34875</name>
</gene>
<proteinExistence type="predicted"/>
<evidence type="ECO:0000313" key="1">
    <source>
        <dbReference type="EMBL" id="KIA60790.1"/>
    </source>
</evidence>
<protein>
    <recommendedName>
        <fullName evidence="3">Rv3651-like N-terminal domain-containing protein</fullName>
    </recommendedName>
</protein>